<evidence type="ECO:0000313" key="11">
    <source>
        <dbReference type="EMBL" id="RUL83397.1"/>
    </source>
</evidence>
<dbReference type="NCBIfam" id="TIGR00125">
    <property type="entry name" value="cyt_tran_rel"/>
    <property type="match status" value="1"/>
</dbReference>
<feature type="binding site" evidence="9">
    <location>
        <position position="77"/>
    </location>
    <ligand>
        <name>substrate</name>
    </ligand>
</feature>
<comment type="catalytic activity">
    <reaction evidence="8 9">
        <text>(R)-4'-phosphopantetheine + ATP + H(+) = 3'-dephospho-CoA + diphosphate</text>
        <dbReference type="Rhea" id="RHEA:19801"/>
        <dbReference type="ChEBI" id="CHEBI:15378"/>
        <dbReference type="ChEBI" id="CHEBI:30616"/>
        <dbReference type="ChEBI" id="CHEBI:33019"/>
        <dbReference type="ChEBI" id="CHEBI:57328"/>
        <dbReference type="ChEBI" id="CHEBI:61723"/>
        <dbReference type="EC" id="2.7.7.3"/>
    </reaction>
</comment>
<evidence type="ECO:0000256" key="4">
    <source>
        <dbReference type="ARBA" id="ARBA00022741"/>
    </source>
</evidence>
<organism evidence="11 12">
    <name type="scientific">Tautonia sociabilis</name>
    <dbReference type="NCBI Taxonomy" id="2080755"/>
    <lineage>
        <taxon>Bacteria</taxon>
        <taxon>Pseudomonadati</taxon>
        <taxon>Planctomycetota</taxon>
        <taxon>Planctomycetia</taxon>
        <taxon>Isosphaerales</taxon>
        <taxon>Isosphaeraceae</taxon>
        <taxon>Tautonia</taxon>
    </lineage>
</organism>
<feature type="binding site" evidence="9">
    <location>
        <position position="13"/>
    </location>
    <ligand>
        <name>substrate</name>
    </ligand>
</feature>
<dbReference type="InterPro" id="IPR004821">
    <property type="entry name" value="Cyt_trans-like"/>
</dbReference>
<keyword evidence="4 9" id="KW-0547">Nucleotide-binding</keyword>
<dbReference type="OrthoDB" id="9806661at2"/>
<feature type="binding site" evidence="9">
    <location>
        <position position="21"/>
    </location>
    <ligand>
        <name>ATP</name>
        <dbReference type="ChEBI" id="CHEBI:30616"/>
    </ligand>
</feature>
<comment type="similarity">
    <text evidence="9">Belongs to the bacterial CoaD family.</text>
</comment>
<sequence>MEPSSRTAVFTGTFDPITLGHLDVISRGRLLFERLVVAIGVNPNKQVLFPIEERVALAERVLRPFENVEVRAFEGLTVDFVRQVGARVILRGLRTLSDMEYEFSMTLTNHRLDPGIETVFLMADGEYAHVSSSLIKQVARYGGPEALSRFVPAELVEPILGRVRAPDR</sequence>
<dbReference type="SUPFAM" id="SSF52374">
    <property type="entry name" value="Nucleotidylyl transferase"/>
    <property type="match status" value="1"/>
</dbReference>
<dbReference type="PANTHER" id="PTHR21342:SF1">
    <property type="entry name" value="PHOSPHOPANTETHEINE ADENYLYLTRANSFERASE"/>
    <property type="match status" value="1"/>
</dbReference>
<evidence type="ECO:0000256" key="6">
    <source>
        <dbReference type="ARBA" id="ARBA00022842"/>
    </source>
</evidence>
<dbReference type="HAMAP" id="MF_00151">
    <property type="entry name" value="PPAT_bact"/>
    <property type="match status" value="1"/>
</dbReference>
<dbReference type="GO" id="GO:0005737">
    <property type="term" value="C:cytoplasm"/>
    <property type="evidence" value="ECO:0007669"/>
    <property type="project" value="UniProtKB-SubCell"/>
</dbReference>
<feature type="binding site" evidence="9">
    <location>
        <begin position="13"/>
        <end position="14"/>
    </location>
    <ligand>
        <name>ATP</name>
        <dbReference type="ChEBI" id="CHEBI:30616"/>
    </ligand>
</feature>
<dbReference type="InterPro" id="IPR001980">
    <property type="entry name" value="PPAT"/>
</dbReference>
<feature type="binding site" evidence="9">
    <location>
        <position position="102"/>
    </location>
    <ligand>
        <name>ATP</name>
        <dbReference type="ChEBI" id="CHEBI:30616"/>
    </ligand>
</feature>
<dbReference type="PANTHER" id="PTHR21342">
    <property type="entry name" value="PHOSPHOPANTETHEINE ADENYLYLTRANSFERASE"/>
    <property type="match status" value="1"/>
</dbReference>
<dbReference type="GO" id="GO:0004595">
    <property type="term" value="F:pantetheine-phosphate adenylyltransferase activity"/>
    <property type="evidence" value="ECO:0007669"/>
    <property type="project" value="UniProtKB-UniRule"/>
</dbReference>
<dbReference type="GO" id="GO:0005524">
    <property type="term" value="F:ATP binding"/>
    <property type="evidence" value="ECO:0007669"/>
    <property type="project" value="UniProtKB-KW"/>
</dbReference>
<dbReference type="Pfam" id="PF01467">
    <property type="entry name" value="CTP_transf_like"/>
    <property type="match status" value="1"/>
</dbReference>
<feature type="binding site" evidence="9">
    <location>
        <position position="91"/>
    </location>
    <ligand>
        <name>substrate</name>
    </ligand>
</feature>
<keyword evidence="5 9" id="KW-0067">ATP-binding</keyword>
<evidence type="ECO:0000256" key="8">
    <source>
        <dbReference type="ARBA" id="ARBA00029346"/>
    </source>
</evidence>
<reference evidence="11 12" key="2">
    <citation type="submission" date="2019-01" db="EMBL/GenBank/DDBJ databases">
        <title>Tautonia sociabilis, a novel thermotolerant planctomycete of Isosphaeraceae family, isolated from a 4000 m deep subterranean habitat.</title>
        <authorList>
            <person name="Kovaleva O.L."/>
            <person name="Elcheninov A.G."/>
            <person name="Van Heerden E."/>
            <person name="Toshchakov S.V."/>
            <person name="Novikov A."/>
            <person name="Bonch-Osmolovskaya E.A."/>
            <person name="Kublanov I.V."/>
        </authorList>
    </citation>
    <scope>NUCLEOTIDE SEQUENCE [LARGE SCALE GENOMIC DNA]</scope>
    <source>
        <strain evidence="11 12">GM2012</strain>
    </source>
</reference>
<dbReference type="Gene3D" id="3.40.50.620">
    <property type="entry name" value="HUPs"/>
    <property type="match status" value="1"/>
</dbReference>
<dbReference type="RefSeq" id="WP_126727681.1">
    <property type="nucleotide sequence ID" value="NZ_RYZH01000061.1"/>
</dbReference>
<feature type="site" description="Transition state stabilizer" evidence="9">
    <location>
        <position position="21"/>
    </location>
</feature>
<dbReference type="NCBIfam" id="TIGR01510">
    <property type="entry name" value="coaD_prev_kdtB"/>
    <property type="match status" value="1"/>
</dbReference>
<protein>
    <recommendedName>
        <fullName evidence="9">Phosphopantetheine adenylyltransferase</fullName>
        <ecNumber evidence="9">2.7.7.3</ecNumber>
    </recommendedName>
    <alternativeName>
        <fullName evidence="9">Dephospho-CoA pyrophosphorylase</fullName>
    </alternativeName>
    <alternativeName>
        <fullName evidence="9">Pantetheine-phosphate adenylyltransferase</fullName>
        <shortName evidence="9">PPAT</shortName>
    </alternativeName>
</protein>
<evidence type="ECO:0000256" key="5">
    <source>
        <dbReference type="ARBA" id="ARBA00022840"/>
    </source>
</evidence>
<gene>
    <name evidence="9" type="primary">coaD</name>
    <name evidence="11" type="ORF">TsocGM_22355</name>
</gene>
<keyword evidence="2 9" id="KW-0808">Transferase</keyword>
<dbReference type="UniPathway" id="UPA00241">
    <property type="reaction ID" value="UER00355"/>
</dbReference>
<evidence type="ECO:0000313" key="12">
    <source>
        <dbReference type="Proteomes" id="UP000280296"/>
    </source>
</evidence>
<keyword evidence="1 9" id="KW-0963">Cytoplasm</keyword>
<comment type="function">
    <text evidence="9">Reversibly transfers an adenylyl group from ATP to 4'-phosphopantetheine, yielding dephospho-CoA (dPCoA) and pyrophosphate.</text>
</comment>
<keyword evidence="3 9" id="KW-0548">Nucleotidyltransferase</keyword>
<dbReference type="Proteomes" id="UP000280296">
    <property type="component" value="Unassembled WGS sequence"/>
</dbReference>
<comment type="pathway">
    <text evidence="9">Cofactor biosynthesis; coenzyme A biosynthesis; CoA from (R)-pantothenate: step 4/5.</text>
</comment>
<keyword evidence="7 9" id="KW-0173">Coenzyme A biosynthesis</keyword>
<feature type="domain" description="Cytidyltransferase-like" evidence="10">
    <location>
        <begin position="9"/>
        <end position="137"/>
    </location>
</feature>
<feature type="binding site" evidence="9">
    <location>
        <position position="45"/>
    </location>
    <ligand>
        <name>substrate</name>
    </ligand>
</feature>
<evidence type="ECO:0000256" key="7">
    <source>
        <dbReference type="ARBA" id="ARBA00022993"/>
    </source>
</evidence>
<dbReference type="AlphaFoldDB" id="A0A432ME33"/>
<feature type="binding site" evidence="9">
    <location>
        <begin position="127"/>
        <end position="133"/>
    </location>
    <ligand>
        <name>ATP</name>
        <dbReference type="ChEBI" id="CHEBI:30616"/>
    </ligand>
</feature>
<dbReference type="CDD" id="cd02163">
    <property type="entry name" value="PPAT"/>
    <property type="match status" value="1"/>
</dbReference>
<dbReference type="EMBL" id="RYZH01000061">
    <property type="protein sequence ID" value="RUL83397.1"/>
    <property type="molecule type" value="Genomic_DNA"/>
</dbReference>
<keyword evidence="6 9" id="KW-0460">Magnesium</keyword>
<name>A0A432ME33_9BACT</name>
<comment type="subunit">
    <text evidence="9">Homohexamer.</text>
</comment>
<evidence type="ECO:0000256" key="1">
    <source>
        <dbReference type="ARBA" id="ARBA00022490"/>
    </source>
</evidence>
<comment type="subcellular location">
    <subcellularLocation>
        <location evidence="9">Cytoplasm</location>
    </subcellularLocation>
</comment>
<evidence type="ECO:0000256" key="9">
    <source>
        <dbReference type="HAMAP-Rule" id="MF_00151"/>
    </source>
</evidence>
<accession>A0A432ME33</accession>
<keyword evidence="12" id="KW-1185">Reference proteome</keyword>
<evidence type="ECO:0000259" key="10">
    <source>
        <dbReference type="Pfam" id="PF01467"/>
    </source>
</evidence>
<dbReference type="InterPro" id="IPR014729">
    <property type="entry name" value="Rossmann-like_a/b/a_fold"/>
</dbReference>
<proteinExistence type="inferred from homology"/>
<evidence type="ECO:0000256" key="3">
    <source>
        <dbReference type="ARBA" id="ARBA00022695"/>
    </source>
</evidence>
<dbReference type="PRINTS" id="PR01020">
    <property type="entry name" value="LPSBIOSNTHSS"/>
</dbReference>
<comment type="caution">
    <text evidence="11">The sequence shown here is derived from an EMBL/GenBank/DDBJ whole genome shotgun (WGS) entry which is preliminary data.</text>
</comment>
<feature type="binding site" evidence="9">
    <location>
        <begin position="92"/>
        <end position="94"/>
    </location>
    <ligand>
        <name>ATP</name>
        <dbReference type="ChEBI" id="CHEBI:30616"/>
    </ligand>
</feature>
<dbReference type="EC" id="2.7.7.3" evidence="9"/>
<comment type="cofactor">
    <cofactor evidence="9">
        <name>Mg(2+)</name>
        <dbReference type="ChEBI" id="CHEBI:18420"/>
    </cofactor>
</comment>
<reference evidence="11 12" key="1">
    <citation type="submission" date="2018-12" db="EMBL/GenBank/DDBJ databases">
        <authorList>
            <person name="Toschakov S.V."/>
        </authorList>
    </citation>
    <scope>NUCLEOTIDE SEQUENCE [LARGE SCALE GENOMIC DNA]</scope>
    <source>
        <strain evidence="11 12">GM2012</strain>
    </source>
</reference>
<dbReference type="GO" id="GO:0015937">
    <property type="term" value="P:coenzyme A biosynthetic process"/>
    <property type="evidence" value="ECO:0007669"/>
    <property type="project" value="UniProtKB-UniRule"/>
</dbReference>
<evidence type="ECO:0000256" key="2">
    <source>
        <dbReference type="ARBA" id="ARBA00022679"/>
    </source>
</evidence>